<feature type="transmembrane region" description="Helical" evidence="2">
    <location>
        <begin position="160"/>
        <end position="183"/>
    </location>
</feature>
<evidence type="ECO:0000256" key="1">
    <source>
        <dbReference type="PROSITE-ProRule" id="PRU00339"/>
    </source>
</evidence>
<dbReference type="RefSeq" id="WP_025228461.1">
    <property type="nucleotide sequence ID" value="NZ_CP007139.1"/>
</dbReference>
<name>A0A068NXX3_FIMGI</name>
<accession>A0A068NXX3</accession>
<evidence type="ECO:0000313" key="4">
    <source>
        <dbReference type="Proteomes" id="UP000027982"/>
    </source>
</evidence>
<dbReference type="STRING" id="661478.OP10G_4282"/>
<dbReference type="HOGENOM" id="CLU_1029545_0_0_0"/>
<keyword evidence="4" id="KW-1185">Reference proteome</keyword>
<keyword evidence="1" id="KW-0802">TPR repeat</keyword>
<evidence type="ECO:0000313" key="3">
    <source>
        <dbReference type="EMBL" id="AIE87650.1"/>
    </source>
</evidence>
<dbReference type="OrthoDB" id="8561366at2"/>
<reference evidence="3 4" key="1">
    <citation type="journal article" date="2014" name="PLoS ONE">
        <title>The first complete genome sequence of the class fimbriimonadia in the phylum armatimonadetes.</title>
        <authorList>
            <person name="Hu Z.Y."/>
            <person name="Wang Y.Z."/>
            <person name="Im W.T."/>
            <person name="Wang S.Y."/>
            <person name="Zhao G.P."/>
            <person name="Zheng H.J."/>
            <person name="Quan Z.X."/>
        </authorList>
    </citation>
    <scope>NUCLEOTIDE SEQUENCE [LARGE SCALE GENOMIC DNA]</scope>
    <source>
        <strain evidence="3">Gsoil 348</strain>
    </source>
</reference>
<feature type="transmembrane region" description="Helical" evidence="2">
    <location>
        <begin position="236"/>
        <end position="258"/>
    </location>
</feature>
<keyword evidence="2" id="KW-1133">Transmembrane helix</keyword>
<dbReference type="PROSITE" id="PS50005">
    <property type="entry name" value="TPR"/>
    <property type="match status" value="1"/>
</dbReference>
<feature type="transmembrane region" description="Helical" evidence="2">
    <location>
        <begin position="203"/>
        <end position="224"/>
    </location>
</feature>
<dbReference type="InterPro" id="IPR011990">
    <property type="entry name" value="TPR-like_helical_dom_sf"/>
</dbReference>
<dbReference type="SMART" id="SM00028">
    <property type="entry name" value="TPR"/>
    <property type="match status" value="2"/>
</dbReference>
<dbReference type="SUPFAM" id="SSF48452">
    <property type="entry name" value="TPR-like"/>
    <property type="match status" value="1"/>
</dbReference>
<organism evidence="3 4">
    <name type="scientific">Fimbriimonas ginsengisoli Gsoil 348</name>
    <dbReference type="NCBI Taxonomy" id="661478"/>
    <lineage>
        <taxon>Bacteria</taxon>
        <taxon>Bacillati</taxon>
        <taxon>Armatimonadota</taxon>
        <taxon>Fimbriimonadia</taxon>
        <taxon>Fimbriimonadales</taxon>
        <taxon>Fimbriimonadaceae</taxon>
        <taxon>Fimbriimonas</taxon>
    </lineage>
</organism>
<keyword evidence="2" id="KW-0472">Membrane</keyword>
<dbReference type="eggNOG" id="COG0457">
    <property type="taxonomic scope" value="Bacteria"/>
</dbReference>
<feature type="repeat" description="TPR" evidence="1">
    <location>
        <begin position="40"/>
        <end position="73"/>
    </location>
</feature>
<evidence type="ECO:0000256" key="2">
    <source>
        <dbReference type="SAM" id="Phobius"/>
    </source>
</evidence>
<dbReference type="EMBL" id="CP007139">
    <property type="protein sequence ID" value="AIE87650.1"/>
    <property type="molecule type" value="Genomic_DNA"/>
</dbReference>
<sequence length="270" mass="30064">MASEAAIKIIKEATDALQRGDAAKALELAEQAVVVDESIAQPHQIRGIALTRLGKMEEATMAFRRATEVAPYEPKHFYNLAVNLRDRSLNDEAESMAREALRISPSHAGARNLVRELTGVEPPIEGGDAQPITPTIRSGYEEPKHLLPFLNEMEKAWDGIGLGFLALSLVVAFLFVFHFPIGLSGKTMPGGKMPEVNPRTDSLSIFTWYLDVFSLVCTFMWMLIDVIDRRRRFTWFVPLTVCGTFGFNVVPLAIYYFIGRKLESDGVSKS</sequence>
<dbReference type="AlphaFoldDB" id="A0A068NXX3"/>
<keyword evidence="2" id="KW-0812">Transmembrane</keyword>
<dbReference type="Proteomes" id="UP000027982">
    <property type="component" value="Chromosome"/>
</dbReference>
<proteinExistence type="predicted"/>
<dbReference type="Gene3D" id="1.25.40.10">
    <property type="entry name" value="Tetratricopeptide repeat domain"/>
    <property type="match status" value="1"/>
</dbReference>
<dbReference type="KEGG" id="fgi:OP10G_4282"/>
<protein>
    <submittedName>
        <fullName evidence="3">TPR repeat-containing protein</fullName>
    </submittedName>
</protein>
<gene>
    <name evidence="3" type="ORF">OP10G_4282</name>
</gene>
<dbReference type="InterPro" id="IPR019734">
    <property type="entry name" value="TPR_rpt"/>
</dbReference>